<dbReference type="EMBL" id="JAYMYR010000004">
    <property type="protein sequence ID" value="KAK7368358.1"/>
    <property type="molecule type" value="Genomic_DNA"/>
</dbReference>
<keyword evidence="2" id="KW-0472">Membrane</keyword>
<comment type="caution">
    <text evidence="3">The sequence shown here is derived from an EMBL/GenBank/DDBJ whole genome shotgun (WGS) entry which is preliminary data.</text>
</comment>
<accession>A0AAN9RJE2</accession>
<dbReference type="Proteomes" id="UP001374584">
    <property type="component" value="Unassembled WGS sequence"/>
</dbReference>
<keyword evidence="2" id="KW-1133">Transmembrane helix</keyword>
<keyword evidence="2" id="KW-0812">Transmembrane</keyword>
<feature type="transmembrane region" description="Helical" evidence="2">
    <location>
        <begin position="7"/>
        <end position="26"/>
    </location>
</feature>
<sequence>MKTSLSSLTITTIIIIFFFIIFFTTLPPQTSSTNNHYCDSFPHTRPRSLCIGLQRMHHHNSPPLPPLLDPRFASEKRRVPTGPNPLHN</sequence>
<keyword evidence="4" id="KW-1185">Reference proteome</keyword>
<evidence type="ECO:0000313" key="3">
    <source>
        <dbReference type="EMBL" id="KAK7368358.1"/>
    </source>
</evidence>
<evidence type="ECO:0000256" key="2">
    <source>
        <dbReference type="SAM" id="Phobius"/>
    </source>
</evidence>
<feature type="region of interest" description="Disordered" evidence="1">
    <location>
        <begin position="56"/>
        <end position="88"/>
    </location>
</feature>
<evidence type="ECO:0000256" key="1">
    <source>
        <dbReference type="SAM" id="MobiDB-lite"/>
    </source>
</evidence>
<reference evidence="3 4" key="1">
    <citation type="submission" date="2024-01" db="EMBL/GenBank/DDBJ databases">
        <title>The genomes of 5 underutilized Papilionoideae crops provide insights into root nodulation and disease resistanc.</title>
        <authorList>
            <person name="Jiang F."/>
        </authorList>
    </citation>
    <scope>NUCLEOTIDE SEQUENCE [LARGE SCALE GENOMIC DNA]</scope>
    <source>
        <strain evidence="3">JINMINGXINNONG_FW02</strain>
        <tissue evidence="3">Leaves</tissue>
    </source>
</reference>
<protein>
    <submittedName>
        <fullName evidence="3">Uncharacterized protein</fullName>
    </submittedName>
</protein>
<organism evidence="3 4">
    <name type="scientific">Phaseolus coccineus</name>
    <name type="common">Scarlet runner bean</name>
    <name type="synonym">Phaseolus multiflorus</name>
    <dbReference type="NCBI Taxonomy" id="3886"/>
    <lineage>
        <taxon>Eukaryota</taxon>
        <taxon>Viridiplantae</taxon>
        <taxon>Streptophyta</taxon>
        <taxon>Embryophyta</taxon>
        <taxon>Tracheophyta</taxon>
        <taxon>Spermatophyta</taxon>
        <taxon>Magnoliopsida</taxon>
        <taxon>eudicotyledons</taxon>
        <taxon>Gunneridae</taxon>
        <taxon>Pentapetalae</taxon>
        <taxon>rosids</taxon>
        <taxon>fabids</taxon>
        <taxon>Fabales</taxon>
        <taxon>Fabaceae</taxon>
        <taxon>Papilionoideae</taxon>
        <taxon>50 kb inversion clade</taxon>
        <taxon>NPAAA clade</taxon>
        <taxon>indigoferoid/millettioid clade</taxon>
        <taxon>Phaseoleae</taxon>
        <taxon>Phaseolus</taxon>
    </lineage>
</organism>
<proteinExistence type="predicted"/>
<dbReference type="AlphaFoldDB" id="A0AAN9RJE2"/>
<name>A0AAN9RJE2_PHACN</name>
<gene>
    <name evidence="3" type="ORF">VNO80_10383</name>
</gene>
<evidence type="ECO:0000313" key="4">
    <source>
        <dbReference type="Proteomes" id="UP001374584"/>
    </source>
</evidence>